<dbReference type="AlphaFoldDB" id="J7S815"/>
<dbReference type="GO" id="GO:0051754">
    <property type="term" value="P:meiotic sister chromatid cohesion, centromeric"/>
    <property type="evidence" value="ECO:0007669"/>
    <property type="project" value="TreeGrafter"/>
</dbReference>
<accession>J7S815</accession>
<dbReference type="GO" id="GO:0016236">
    <property type="term" value="P:macroautophagy"/>
    <property type="evidence" value="ECO:0007669"/>
    <property type="project" value="EnsemblFungi"/>
</dbReference>
<feature type="domain" description="Protein kinase" evidence="5">
    <location>
        <begin position="583"/>
        <end position="861"/>
    </location>
</feature>
<evidence type="ECO:0000259" key="5">
    <source>
        <dbReference type="PROSITE" id="PS50011"/>
    </source>
</evidence>
<organism evidence="7 8">
    <name type="scientific">Huiozyma naganishii (strain ATCC MYA-139 / BCRC 22969 / CBS 8797 / KCTC 17520 / NBRC 10181 / NCYC 3082 / Yp74L-3)</name>
    <name type="common">Yeast</name>
    <name type="synonym">Kazachstania naganishii</name>
    <dbReference type="NCBI Taxonomy" id="1071383"/>
    <lineage>
        <taxon>Eukaryota</taxon>
        <taxon>Fungi</taxon>
        <taxon>Dikarya</taxon>
        <taxon>Ascomycota</taxon>
        <taxon>Saccharomycotina</taxon>
        <taxon>Saccharomycetes</taxon>
        <taxon>Saccharomycetales</taxon>
        <taxon>Saccharomycetaceae</taxon>
        <taxon>Huiozyma</taxon>
    </lineage>
</organism>
<dbReference type="GeneID" id="34526331"/>
<evidence type="ECO:0000256" key="1">
    <source>
        <dbReference type="ARBA" id="ARBA00004629"/>
    </source>
</evidence>
<dbReference type="OrthoDB" id="248495at2759"/>
<dbReference type="Pfam" id="PF08171">
    <property type="entry name" value="Mad3_BUB1_II"/>
    <property type="match status" value="1"/>
</dbReference>
<dbReference type="CDD" id="cd13981">
    <property type="entry name" value="STKc_Bub1_BubR1"/>
    <property type="match status" value="1"/>
</dbReference>
<evidence type="ECO:0008006" key="9">
    <source>
        <dbReference type="Google" id="ProtNLM"/>
    </source>
</evidence>
<protein>
    <recommendedName>
        <fullName evidence="9">Protein kinase domain-containing protein</fullName>
    </recommendedName>
</protein>
<dbReference type="InterPro" id="IPR011009">
    <property type="entry name" value="Kinase-like_dom_sf"/>
</dbReference>
<proteinExistence type="predicted"/>
<name>J7S815_HUIN7</name>
<reference evidence="8" key="2">
    <citation type="submission" date="2012-08" db="EMBL/GenBank/DDBJ databases">
        <title>Genome sequence of Kazachstania naganishii.</title>
        <authorList>
            <person name="Gordon J.L."/>
            <person name="Armisen D."/>
            <person name="Proux-Wera E."/>
            <person name="OhEigeartaigh S.S."/>
            <person name="Byrne K.P."/>
            <person name="Wolfe K.H."/>
        </authorList>
    </citation>
    <scope>NUCLEOTIDE SEQUENCE [LARGE SCALE GENOMIC DNA]</scope>
    <source>
        <strain evidence="8">ATCC MYA-139 / BCRC 22969 / CBS 8797 / CCRC 22969 / KCTC 17520 / NBRC 10181 / NCYC 3082</strain>
    </source>
</reference>
<keyword evidence="8" id="KW-1185">Reference proteome</keyword>
<comment type="subcellular location">
    <subcellularLocation>
        <location evidence="1">Chromosome</location>
        <location evidence="1">Centromere</location>
        <location evidence="1">Kinetochore</location>
    </subcellularLocation>
</comment>
<dbReference type="InterPro" id="IPR000719">
    <property type="entry name" value="Prot_kinase_dom"/>
</dbReference>
<evidence type="ECO:0000256" key="4">
    <source>
        <dbReference type="ARBA" id="ARBA00023328"/>
    </source>
</evidence>
<keyword evidence="2" id="KW-0158">Chromosome</keyword>
<dbReference type="GO" id="GO:0034501">
    <property type="term" value="P:protein localization to kinetochore"/>
    <property type="evidence" value="ECO:0007669"/>
    <property type="project" value="EnsemblFungi"/>
</dbReference>
<dbReference type="eggNOG" id="KOG1166">
    <property type="taxonomic scope" value="Eukaryota"/>
</dbReference>
<dbReference type="STRING" id="1071383.J7S815"/>
<dbReference type="GO" id="GO:0042802">
    <property type="term" value="F:identical protein binding"/>
    <property type="evidence" value="ECO:0007669"/>
    <property type="project" value="EnsemblFungi"/>
</dbReference>
<dbReference type="PROSITE" id="PS50011">
    <property type="entry name" value="PROTEIN_KINASE_DOM"/>
    <property type="match status" value="1"/>
</dbReference>
<keyword evidence="3" id="KW-0995">Kinetochore</keyword>
<dbReference type="Proteomes" id="UP000006310">
    <property type="component" value="Chromosome 5"/>
</dbReference>
<dbReference type="KEGG" id="kng:KNAG_0E03740"/>
<evidence type="ECO:0000313" key="8">
    <source>
        <dbReference type="Proteomes" id="UP000006310"/>
    </source>
</evidence>
<dbReference type="SMART" id="SM00220">
    <property type="entry name" value="S_TKc"/>
    <property type="match status" value="1"/>
</dbReference>
<evidence type="ECO:0000256" key="3">
    <source>
        <dbReference type="ARBA" id="ARBA00022838"/>
    </source>
</evidence>
<dbReference type="RefSeq" id="XP_022464877.1">
    <property type="nucleotide sequence ID" value="XM_022608375.1"/>
</dbReference>
<dbReference type="PROSITE" id="PS00108">
    <property type="entry name" value="PROTEIN_KINASE_ST"/>
    <property type="match status" value="1"/>
</dbReference>
<gene>
    <name evidence="7" type="primary">KNAG0E03740</name>
    <name evidence="7" type="ordered locus">KNAG_0E03740</name>
</gene>
<dbReference type="GO" id="GO:0000776">
    <property type="term" value="C:kinetochore"/>
    <property type="evidence" value="ECO:0007669"/>
    <property type="project" value="UniProtKB-KW"/>
</dbReference>
<dbReference type="InterPro" id="IPR012572">
    <property type="entry name" value="Mad3/Bub1_II"/>
</dbReference>
<dbReference type="HOGENOM" id="CLU_002115_1_0_1"/>
<dbReference type="GO" id="GO:1990298">
    <property type="term" value="C:bub1-bub3 complex"/>
    <property type="evidence" value="ECO:0007669"/>
    <property type="project" value="EnsemblFungi"/>
</dbReference>
<dbReference type="Pfam" id="PF00069">
    <property type="entry name" value="Pkinase"/>
    <property type="match status" value="1"/>
</dbReference>
<dbReference type="Gene3D" id="1.20.58.2070">
    <property type="match status" value="1"/>
</dbReference>
<dbReference type="InterPro" id="IPR008271">
    <property type="entry name" value="Ser/Thr_kinase_AS"/>
</dbReference>
<dbReference type="GO" id="GO:0004672">
    <property type="term" value="F:protein kinase activity"/>
    <property type="evidence" value="ECO:0007669"/>
    <property type="project" value="EnsemblFungi"/>
</dbReference>
<reference evidence="7 8" key="1">
    <citation type="journal article" date="2011" name="Proc. Natl. Acad. Sci. U.S.A.">
        <title>Evolutionary erosion of yeast sex chromosomes by mating-type switching accidents.</title>
        <authorList>
            <person name="Gordon J.L."/>
            <person name="Armisen D."/>
            <person name="Proux-Wera E."/>
            <person name="Oheigeartaigh S.S."/>
            <person name="Byrne K.P."/>
            <person name="Wolfe K.H."/>
        </authorList>
    </citation>
    <scope>NUCLEOTIDE SEQUENCE [LARGE SCALE GENOMIC DNA]</scope>
    <source>
        <strain evidence="8">ATCC MYA-139 / BCRC 22969 / CBS 8797 / CCRC 22969 / KCTC 17520 / NBRC 10181 / NCYC 3082</strain>
    </source>
</reference>
<dbReference type="SMART" id="SM00777">
    <property type="entry name" value="Mad3_BUB1_I"/>
    <property type="match status" value="1"/>
</dbReference>
<dbReference type="InterPro" id="IPR015661">
    <property type="entry name" value="Bub1/Mad3"/>
</dbReference>
<dbReference type="InterPro" id="IPR013212">
    <property type="entry name" value="Mad3/Bub1_I"/>
</dbReference>
<dbReference type="EMBL" id="HE978318">
    <property type="protein sequence ID" value="CCK70631.1"/>
    <property type="molecule type" value="Genomic_DNA"/>
</dbReference>
<dbReference type="GO" id="GO:0005524">
    <property type="term" value="F:ATP binding"/>
    <property type="evidence" value="ECO:0007669"/>
    <property type="project" value="InterPro"/>
</dbReference>
<dbReference type="Gene3D" id="6.10.20.170">
    <property type="match status" value="1"/>
</dbReference>
<dbReference type="PANTHER" id="PTHR14030">
    <property type="entry name" value="MITOTIC CHECKPOINT SERINE/THREONINE-PROTEIN KINASE BUB1"/>
    <property type="match status" value="1"/>
</dbReference>
<dbReference type="PANTHER" id="PTHR14030:SF4">
    <property type="entry name" value="BUB1 KINASE, ISOFORM A-RELATED"/>
    <property type="match status" value="1"/>
</dbReference>
<dbReference type="Gene3D" id="1.10.510.10">
    <property type="entry name" value="Transferase(Phosphotransferase) domain 1"/>
    <property type="match status" value="1"/>
</dbReference>
<dbReference type="PROSITE" id="PS51489">
    <property type="entry name" value="BUB1_N"/>
    <property type="match status" value="1"/>
</dbReference>
<evidence type="ECO:0000313" key="7">
    <source>
        <dbReference type="EMBL" id="CCK70631.1"/>
    </source>
</evidence>
<evidence type="ECO:0000259" key="6">
    <source>
        <dbReference type="PROSITE" id="PS51489"/>
    </source>
</evidence>
<dbReference type="GO" id="GO:0007094">
    <property type="term" value="P:mitotic spindle assembly checkpoint signaling"/>
    <property type="evidence" value="ECO:0007669"/>
    <property type="project" value="EnsemblFungi"/>
</dbReference>
<keyword evidence="4" id="KW-0137">Centromere</keyword>
<dbReference type="Pfam" id="PF08311">
    <property type="entry name" value="Mad3_BUB1_I"/>
    <property type="match status" value="1"/>
</dbReference>
<evidence type="ECO:0000256" key="2">
    <source>
        <dbReference type="ARBA" id="ARBA00022454"/>
    </source>
</evidence>
<dbReference type="Gene3D" id="1.25.40.930">
    <property type="match status" value="1"/>
</dbReference>
<sequence>MASHAAPYNGEVYSRMGRGRALSRFDSGLHNERKLQFEQKLLDELEEMDDPLELFIDYINWLLSLNSGEGGNDQLQSLLERCLLYIMNIDTYYNDPRFLKVWLHYINAYVVQHDLEECERHFVFMWRRHIGSKLALFYEEFAQLLFQLGKVDECYLILRVGLERNARPSKRLKKNTEKLKEKLQNAAPQLKELEPLATVQHLFNHTMEPKFLKNGSCSASFKTIDKLPIFKDAEDDEPHMLRVNTNLEPLSSIKEGERENPIYKIVKLPNRKPERIDCNFNLLYTQNGEEFSIEQILAKKRDLYDKRSTSPSQKRRKVLKIVETMVLPDSQPPRNEVKQRVASPEVNSSELNNQFKNITQTSILRLNDENGANDSTLMKRPHSPTTTVTLFSKDAINEVFSMFNQNYEGNDENDDATNTENKFAIYENYTQDVSRNNIDDLTEVKPPTNKIVEKAEPAAEPVRHRTTDSILNMTPIVERTENSIHNGTPPRKPLHLNSQSSPFVSQPVVTTENASIIEHPLDPALRERLIIQISPPLKKYRTFHGYSYALSKSAQLHKIRNKISSGGNSRTPMVTFQSTGDSYSIQGILGEGGYGTVYLAESDTGALQALKVEKPANLWEYYILKQVETRLHDSDAVRSIITAHSLHYFLDESYLVLNYAQQGTILDLANKYGEEYRNGGHIEEHLCLYLTVELMKAVEAIHRIGIIHGDLKPDNCMIRFDAERALSVYDSEGDTSMDRNGIYLIDFGRSFDMTLLPPGTKFKADWHTDQQDCTEMRAGDPWSYEADYFGLAGIIHLMLFGTVIETEQLPSGKVKLRHSLKRYWQTDLWVPLFDTLLNSGNYDLPAVAKLRVLRLPIEEYLSGVKTLRELQLLVTNLGKELSI</sequence>
<dbReference type="SUPFAM" id="SSF56112">
    <property type="entry name" value="Protein kinase-like (PK-like)"/>
    <property type="match status" value="1"/>
</dbReference>
<dbReference type="OMA" id="KTLCPNP"/>
<feature type="domain" description="BUB1 N-terminal" evidence="6">
    <location>
        <begin position="41"/>
        <end position="196"/>
    </location>
</feature>
<dbReference type="GO" id="GO:0031134">
    <property type="term" value="P:sister chromatid biorientation"/>
    <property type="evidence" value="ECO:0007669"/>
    <property type="project" value="EnsemblFungi"/>
</dbReference>
<dbReference type="GO" id="GO:0005634">
    <property type="term" value="C:nucleus"/>
    <property type="evidence" value="ECO:0007669"/>
    <property type="project" value="EnsemblFungi"/>
</dbReference>